<protein>
    <submittedName>
        <fullName evidence="1">Uncharacterized protein</fullName>
    </submittedName>
</protein>
<evidence type="ECO:0000313" key="2">
    <source>
        <dbReference type="Proteomes" id="UP000785679"/>
    </source>
</evidence>
<accession>A0A8J8SUP9</accession>
<sequence length="105" mass="11925">MAAQVSTQCRPCRHSVFTKHGQCRHPIDRYSRPKLIDPFSTESLLASRAVLSLAKCPIMTIVPQQVNKNLCQCDLTPVTRVTVFPDKGQCRSTQSIHELFRHFES</sequence>
<evidence type="ECO:0000313" key="1">
    <source>
        <dbReference type="EMBL" id="TNV71552.1"/>
    </source>
</evidence>
<name>A0A8J8SUP9_HALGN</name>
<dbReference type="Proteomes" id="UP000785679">
    <property type="component" value="Unassembled WGS sequence"/>
</dbReference>
<dbReference type="EMBL" id="RRYP01029757">
    <property type="protein sequence ID" value="TNV71552.1"/>
    <property type="molecule type" value="Genomic_DNA"/>
</dbReference>
<keyword evidence="2" id="KW-1185">Reference proteome</keyword>
<proteinExistence type="predicted"/>
<organism evidence="1 2">
    <name type="scientific">Halteria grandinella</name>
    <dbReference type="NCBI Taxonomy" id="5974"/>
    <lineage>
        <taxon>Eukaryota</taxon>
        <taxon>Sar</taxon>
        <taxon>Alveolata</taxon>
        <taxon>Ciliophora</taxon>
        <taxon>Intramacronucleata</taxon>
        <taxon>Spirotrichea</taxon>
        <taxon>Stichotrichia</taxon>
        <taxon>Sporadotrichida</taxon>
        <taxon>Halteriidae</taxon>
        <taxon>Halteria</taxon>
    </lineage>
</organism>
<comment type="caution">
    <text evidence="1">The sequence shown here is derived from an EMBL/GenBank/DDBJ whole genome shotgun (WGS) entry which is preliminary data.</text>
</comment>
<gene>
    <name evidence="1" type="ORF">FGO68_gene8779</name>
</gene>
<reference evidence="1" key="1">
    <citation type="submission" date="2019-06" db="EMBL/GenBank/DDBJ databases">
        <authorList>
            <person name="Zheng W."/>
        </authorList>
    </citation>
    <scope>NUCLEOTIDE SEQUENCE</scope>
    <source>
        <strain evidence="1">QDHG01</strain>
    </source>
</reference>
<dbReference type="AlphaFoldDB" id="A0A8J8SUP9"/>